<dbReference type="Proteomes" id="UP000324800">
    <property type="component" value="Unassembled WGS sequence"/>
</dbReference>
<organism evidence="2 3">
    <name type="scientific">Streblomastix strix</name>
    <dbReference type="NCBI Taxonomy" id="222440"/>
    <lineage>
        <taxon>Eukaryota</taxon>
        <taxon>Metamonada</taxon>
        <taxon>Preaxostyla</taxon>
        <taxon>Oxymonadida</taxon>
        <taxon>Streblomastigidae</taxon>
        <taxon>Streblomastix</taxon>
    </lineage>
</organism>
<feature type="region of interest" description="Disordered" evidence="1">
    <location>
        <begin position="58"/>
        <end position="97"/>
    </location>
</feature>
<protein>
    <submittedName>
        <fullName evidence="2">Uncharacterized protein</fullName>
    </submittedName>
</protein>
<evidence type="ECO:0000256" key="1">
    <source>
        <dbReference type="SAM" id="MobiDB-lite"/>
    </source>
</evidence>
<accession>A0A5J4W9T1</accession>
<reference evidence="2 3" key="1">
    <citation type="submission" date="2019-03" db="EMBL/GenBank/DDBJ databases">
        <title>Single cell metagenomics reveals metabolic interactions within the superorganism composed of flagellate Streblomastix strix and complex community of Bacteroidetes bacteria on its surface.</title>
        <authorList>
            <person name="Treitli S.C."/>
            <person name="Kolisko M."/>
            <person name="Husnik F."/>
            <person name="Keeling P."/>
            <person name="Hampl V."/>
        </authorList>
    </citation>
    <scope>NUCLEOTIDE SEQUENCE [LARGE SCALE GENOMIC DNA]</scope>
    <source>
        <strain evidence="2">ST1C</strain>
    </source>
</reference>
<proteinExistence type="predicted"/>
<name>A0A5J4W9T1_9EUKA</name>
<comment type="caution">
    <text evidence="2">The sequence shown here is derived from an EMBL/GenBank/DDBJ whole genome shotgun (WGS) entry which is preliminary data.</text>
</comment>
<dbReference type="AlphaFoldDB" id="A0A5J4W9T1"/>
<dbReference type="EMBL" id="SNRW01002796">
    <property type="protein sequence ID" value="KAA6391688.1"/>
    <property type="molecule type" value="Genomic_DNA"/>
</dbReference>
<sequence>MDRNNKQLIRGIGHVKCGQIDITSKKSIEEVKQSGAHYGLFEGAVGRYNRSNINRLRNKTGRNLDNGLDSEIIKPERNSGSPAQDVRDQQKILSGAVKEDQNPIREFNCNLRHKQRSCKSDCSKFKRQDTSIDRTHSHTTKIVPYSMKSEYCLGFPQQTSYQR</sequence>
<evidence type="ECO:0000313" key="3">
    <source>
        <dbReference type="Proteomes" id="UP000324800"/>
    </source>
</evidence>
<evidence type="ECO:0000313" key="2">
    <source>
        <dbReference type="EMBL" id="KAA6391688.1"/>
    </source>
</evidence>
<gene>
    <name evidence="2" type="ORF">EZS28_012786</name>
</gene>